<keyword evidence="8" id="KW-1185">Reference proteome</keyword>
<dbReference type="PANTHER" id="PTHR42881:SF13">
    <property type="entry name" value="PROLYL ENDOPEPTIDASE"/>
    <property type="match status" value="1"/>
</dbReference>
<dbReference type="RefSeq" id="WP_206254797.1">
    <property type="nucleotide sequence ID" value="NZ_CP071060.1"/>
</dbReference>
<dbReference type="InterPro" id="IPR051167">
    <property type="entry name" value="Prolyl_oligopep/macrocyclase"/>
</dbReference>
<keyword evidence="1" id="KW-0645">Protease</keyword>
<evidence type="ECO:0000259" key="5">
    <source>
        <dbReference type="Pfam" id="PF00326"/>
    </source>
</evidence>
<gene>
    <name evidence="7" type="ORF">JY500_01285</name>
</gene>
<proteinExistence type="predicted"/>
<dbReference type="Proteomes" id="UP000663570">
    <property type="component" value="Chromosome"/>
</dbReference>
<protein>
    <submittedName>
        <fullName evidence="7">S9 family peptidase</fullName>
    </submittedName>
</protein>
<dbReference type="EMBL" id="CP071060">
    <property type="protein sequence ID" value="QSI77315.1"/>
    <property type="molecule type" value="Genomic_DNA"/>
</dbReference>
<dbReference type="SUPFAM" id="SSF50993">
    <property type="entry name" value="Peptidase/esterase 'gauge' domain"/>
    <property type="match status" value="1"/>
</dbReference>
<evidence type="ECO:0000313" key="7">
    <source>
        <dbReference type="EMBL" id="QSI77315.1"/>
    </source>
</evidence>
<name>A0ABX7M6D4_9RHOO</name>
<accession>A0ABX7M6D4</accession>
<dbReference type="PRINTS" id="PR00862">
    <property type="entry name" value="PROLIGOPTASE"/>
</dbReference>
<evidence type="ECO:0000256" key="3">
    <source>
        <dbReference type="ARBA" id="ARBA00022825"/>
    </source>
</evidence>
<dbReference type="InterPro" id="IPR029058">
    <property type="entry name" value="AB_hydrolase_fold"/>
</dbReference>
<organism evidence="7 8">
    <name type="scientific">Niveibacterium microcysteis</name>
    <dbReference type="NCBI Taxonomy" id="2811415"/>
    <lineage>
        <taxon>Bacteria</taxon>
        <taxon>Pseudomonadati</taxon>
        <taxon>Pseudomonadota</taxon>
        <taxon>Betaproteobacteria</taxon>
        <taxon>Rhodocyclales</taxon>
        <taxon>Rhodocyclaceae</taxon>
        <taxon>Niveibacterium</taxon>
    </lineage>
</organism>
<dbReference type="PANTHER" id="PTHR42881">
    <property type="entry name" value="PROLYL ENDOPEPTIDASE"/>
    <property type="match status" value="1"/>
</dbReference>
<evidence type="ECO:0000313" key="8">
    <source>
        <dbReference type="Proteomes" id="UP000663570"/>
    </source>
</evidence>
<feature type="domain" description="Peptidase S9 prolyl oligopeptidase catalytic" evidence="5">
    <location>
        <begin position="493"/>
        <end position="694"/>
    </location>
</feature>
<evidence type="ECO:0000256" key="4">
    <source>
        <dbReference type="SAM" id="SignalP"/>
    </source>
</evidence>
<evidence type="ECO:0000256" key="1">
    <source>
        <dbReference type="ARBA" id="ARBA00022670"/>
    </source>
</evidence>
<feature type="chain" id="PRO_5045383846" evidence="4">
    <location>
        <begin position="24"/>
        <end position="695"/>
    </location>
</feature>
<evidence type="ECO:0000256" key="2">
    <source>
        <dbReference type="ARBA" id="ARBA00022801"/>
    </source>
</evidence>
<feature type="domain" description="Peptidase S9A N-terminal" evidence="6">
    <location>
        <begin position="26"/>
        <end position="424"/>
    </location>
</feature>
<dbReference type="InterPro" id="IPR002470">
    <property type="entry name" value="Peptidase_S9A"/>
</dbReference>
<dbReference type="PROSITE" id="PS51257">
    <property type="entry name" value="PROKAR_LIPOPROTEIN"/>
    <property type="match status" value="1"/>
</dbReference>
<evidence type="ECO:0000259" key="6">
    <source>
        <dbReference type="Pfam" id="PF02897"/>
    </source>
</evidence>
<feature type="signal peptide" evidence="4">
    <location>
        <begin position="1"/>
        <end position="23"/>
    </location>
</feature>
<keyword evidence="3" id="KW-0720">Serine protease</keyword>
<dbReference type="SUPFAM" id="SSF53474">
    <property type="entry name" value="alpha/beta-Hydrolases"/>
    <property type="match status" value="1"/>
</dbReference>
<keyword evidence="4" id="KW-0732">Signal</keyword>
<dbReference type="InterPro" id="IPR001375">
    <property type="entry name" value="Peptidase_S9_cat"/>
</dbReference>
<keyword evidence="2" id="KW-0378">Hydrolase</keyword>
<dbReference type="Gene3D" id="2.130.10.120">
    <property type="entry name" value="Prolyl oligopeptidase, N-terminal domain"/>
    <property type="match status" value="1"/>
</dbReference>
<dbReference type="Pfam" id="PF00326">
    <property type="entry name" value="Peptidase_S9"/>
    <property type="match status" value="1"/>
</dbReference>
<dbReference type="InterPro" id="IPR023302">
    <property type="entry name" value="Pept_S9A_N"/>
</dbReference>
<reference evidence="7 8" key="1">
    <citation type="submission" date="2021-02" db="EMBL/GenBank/DDBJ databases">
        <title>Niveibacterium changnyeongensis HC41.</title>
        <authorList>
            <person name="Kang M."/>
        </authorList>
    </citation>
    <scope>NUCLEOTIDE SEQUENCE [LARGE SCALE GENOMIC DNA]</scope>
    <source>
        <strain evidence="7 8">HC41</strain>
    </source>
</reference>
<sequence>MFVRFTLAAACLAAVSASCAVFAGDEDPYQWLEAVDTPASLDWVRARNAETLPKLEQAPGYEALHARLLNIYNSPQRLVPVTLIGSRAYNFWQDAEHPRGIWRSTPLADYRTGTPRWRTVLDVDALGHAEGQSWVWKGVECLGPSGERCLVKLSRGGGDAVEIREFDTRTGDFVAGGFRIAHAKTEITWVDRDTLIVGTDFGPGSLTDSGYARILKRWRRGTPIEQAQTIFEAGKEDMMVSAVLDQTQAAPRNFIVRRPSFFTEEIYAIGQQAKAVKLDKPDSAKALVWRDRLILELRDDWTRNGHSFAKGSLLALPLDSARARTAVPEVLFAPSATVAMEEWHAVKDGFVLNLLDRVRGRVMEVRPGRKGWSQRVVPVPELGASKTMPLDAERSNDYLLTTSDYLTPSTLSYLHFGKPGAQVLQRLPAFFDASRLEAAQYEATSRDGTRVPYFIVMPKGVPRDGSLPTVLYGYGGFEVALTPAYNGGVGAGWLEKGGAYVVANIRGGGEFGPRWHAAALKEKRQNAYDDFIAVAENLIQRGITSPKRLAIMGGSNGGLLVGATEVQRPDLFAAVVCQVPLLDMKRYHLLLAGASWMGEYGNPDIAEEWAYISKYSPYQNLKAGVTYPRTLFVTSTRDDRVHPGHARKMAARMREFGQDVWYFENMEGGHAGAADNTQRARMWALTWTFLDQTLR</sequence>
<dbReference type="Gene3D" id="3.40.50.1820">
    <property type="entry name" value="alpha/beta hydrolase"/>
    <property type="match status" value="1"/>
</dbReference>
<dbReference type="Pfam" id="PF02897">
    <property type="entry name" value="Peptidase_S9_N"/>
    <property type="match status" value="1"/>
</dbReference>